<keyword evidence="4 9" id="KW-0812">Transmembrane</keyword>
<evidence type="ECO:0000256" key="7">
    <source>
        <dbReference type="ARBA" id="ARBA00023065"/>
    </source>
</evidence>
<dbReference type="Pfam" id="PF01496">
    <property type="entry name" value="V_ATPase_I"/>
    <property type="match status" value="2"/>
</dbReference>
<proteinExistence type="inferred from homology"/>
<dbReference type="PANTHER" id="PTHR11629">
    <property type="entry name" value="VACUOLAR PROTON ATPASES"/>
    <property type="match status" value="1"/>
</dbReference>
<evidence type="ECO:0000256" key="5">
    <source>
        <dbReference type="ARBA" id="ARBA00022781"/>
    </source>
</evidence>
<feature type="transmembrane region" description="Helical" evidence="9">
    <location>
        <begin position="665"/>
        <end position="688"/>
    </location>
</feature>
<evidence type="ECO:0000256" key="10">
    <source>
        <dbReference type="SAM" id="Coils"/>
    </source>
</evidence>
<feature type="transmembrane region" description="Helical" evidence="9">
    <location>
        <begin position="542"/>
        <end position="562"/>
    </location>
</feature>
<feature type="coiled-coil region" evidence="10">
    <location>
        <begin position="94"/>
        <end position="128"/>
    </location>
</feature>
<evidence type="ECO:0000256" key="1">
    <source>
        <dbReference type="ARBA" id="ARBA00004141"/>
    </source>
</evidence>
<evidence type="ECO:0000256" key="2">
    <source>
        <dbReference type="ARBA" id="ARBA00009904"/>
    </source>
</evidence>
<keyword evidence="7 9" id="KW-0406">Ion transport</keyword>
<protein>
    <recommendedName>
        <fullName evidence="9">V-type proton ATPase subunit a</fullName>
    </recommendedName>
</protein>
<evidence type="ECO:0000313" key="12">
    <source>
        <dbReference type="Proteomes" id="UP001359485"/>
    </source>
</evidence>
<evidence type="ECO:0000256" key="6">
    <source>
        <dbReference type="ARBA" id="ARBA00022989"/>
    </source>
</evidence>
<keyword evidence="12" id="KW-1185">Reference proteome</keyword>
<dbReference type="PIRSF" id="PIRSF001293">
    <property type="entry name" value="ATP6V0A1"/>
    <property type="match status" value="1"/>
</dbReference>
<evidence type="ECO:0000256" key="8">
    <source>
        <dbReference type="ARBA" id="ARBA00023136"/>
    </source>
</evidence>
<keyword evidence="6 9" id="KW-1133">Transmembrane helix</keyword>
<comment type="similarity">
    <text evidence="2 9">Belongs to the V-ATPase 116 kDa subunit family.</text>
</comment>
<comment type="subcellular location">
    <subcellularLocation>
        <location evidence="1">Membrane</location>
        <topology evidence="1">Multi-pass membrane protein</topology>
    </subcellularLocation>
</comment>
<gene>
    <name evidence="11" type="ORF">RUM44_005079</name>
</gene>
<feature type="transmembrane region" description="Helical" evidence="9">
    <location>
        <begin position="450"/>
        <end position="468"/>
    </location>
</feature>
<dbReference type="EMBL" id="JAWJWF010000051">
    <property type="protein sequence ID" value="KAK6617491.1"/>
    <property type="molecule type" value="Genomic_DNA"/>
</dbReference>
<keyword evidence="5 9" id="KW-0375">Hydrogen ion transport</keyword>
<reference evidence="11 12" key="1">
    <citation type="submission" date="2023-09" db="EMBL/GenBank/DDBJ databases">
        <title>Genomes of two closely related lineages of the louse Polyplax serrata with different host specificities.</title>
        <authorList>
            <person name="Martinu J."/>
            <person name="Tarabai H."/>
            <person name="Stefka J."/>
            <person name="Hypsa V."/>
        </authorList>
    </citation>
    <scope>NUCLEOTIDE SEQUENCE [LARGE SCALE GENOMIC DNA]</scope>
    <source>
        <strain evidence="11">98ZLc_SE</strain>
    </source>
</reference>
<dbReference type="Proteomes" id="UP001359485">
    <property type="component" value="Unassembled WGS sequence"/>
</dbReference>
<keyword evidence="8 9" id="KW-0472">Membrane</keyword>
<evidence type="ECO:0000256" key="3">
    <source>
        <dbReference type="ARBA" id="ARBA00022448"/>
    </source>
</evidence>
<comment type="caution">
    <text evidence="11">The sequence shown here is derived from an EMBL/GenBank/DDBJ whole genome shotgun (WGS) entry which is preliminary data.</text>
</comment>
<dbReference type="InterPro" id="IPR026028">
    <property type="entry name" value="V-type_ATPase_116kDa_su_euka"/>
</dbReference>
<sequence>MGSMFRTEEVVLCQLFIQPEAAYASVSILGELGIVQFRDLNANVNAFQRKFVAEVRRCDEMERKLRYFEVEVNKDRVRMPESEEIPKAPNPREITDLESKLEKTENEMRELSKNAVNLHNNYLELTELKHVLEKTQVFFTEPVLQQDEASESLTKYLINEDNAMSQAQRGRLGFVSGVVPRERVPAFEKMLWRISRGNVFLRQTEIENPLQDPNTRNRIYKTVFVAFFQGEELKSRVLKVCSGFHANVYLCPNSNSERQEMLEEVKTRLEDLNLILNRTQDHRERVLFSVARELHNWTVQVRKMKAIYHTLNMFNRDVTKKCLIGECWIPAADLQKVHTALADGSRAGGSSIQSFLNVIESLEDPPTFNRTNKYTKGFQSIIDAYGVSTYGEINPALYTIVTFPFLFAVMFGDSGHGLILTLFSGFMIYKEKIYMKKKIKNEIGSIFFGGRYIIFLMGLFSIYSGLIYNDVFSKSINMFGSSWLTSRMDNQTVNESTFVILNPATEHAESPYPLGMDPAWQPGKVKKECDEFMFAGQYEMQVTFLFVSLSCVPVLLLGKPLYHHFRGPRRRRRFVEKRQEGSQVFELHSPEFKVDQFDRLQESKSETESFSEIMIHQSIHTIEYILSTVSHTASYLRLWALSLAHSQLSDVLWSKILHEGLTYDSYAGVPILFATFGAWAFLTIAILVMMEGLSAFLHTLRLHWVEFMSKFYKGEGYAFIPFSFKSILDQETEEE</sequence>
<comment type="function">
    <text evidence="9">Essential component of the vacuolar proton pump (V-ATPase), a multimeric enzyme that catalyzes the translocation of protons across the membranes. Required for assembly and activity of the V-ATPase.</text>
</comment>
<organism evidence="11 12">
    <name type="scientific">Polyplax serrata</name>
    <name type="common">Common mouse louse</name>
    <dbReference type="NCBI Taxonomy" id="468196"/>
    <lineage>
        <taxon>Eukaryota</taxon>
        <taxon>Metazoa</taxon>
        <taxon>Ecdysozoa</taxon>
        <taxon>Arthropoda</taxon>
        <taxon>Hexapoda</taxon>
        <taxon>Insecta</taxon>
        <taxon>Pterygota</taxon>
        <taxon>Neoptera</taxon>
        <taxon>Paraneoptera</taxon>
        <taxon>Psocodea</taxon>
        <taxon>Troctomorpha</taxon>
        <taxon>Phthiraptera</taxon>
        <taxon>Anoplura</taxon>
        <taxon>Polyplacidae</taxon>
        <taxon>Polyplax</taxon>
    </lineage>
</organism>
<dbReference type="PANTHER" id="PTHR11629:SF61">
    <property type="entry name" value="V-TYPE PROTON ATPASE SUBUNIT A"/>
    <property type="match status" value="1"/>
</dbReference>
<keyword evidence="10" id="KW-0175">Coiled coil</keyword>
<evidence type="ECO:0000256" key="4">
    <source>
        <dbReference type="ARBA" id="ARBA00022692"/>
    </source>
</evidence>
<evidence type="ECO:0000256" key="9">
    <source>
        <dbReference type="RuleBase" id="RU361189"/>
    </source>
</evidence>
<name>A0ABR1AE00_POLSC</name>
<keyword evidence="3 9" id="KW-0813">Transport</keyword>
<accession>A0ABR1AE00</accession>
<dbReference type="InterPro" id="IPR002490">
    <property type="entry name" value="V-ATPase_116kDa_su"/>
</dbReference>
<feature type="transmembrane region" description="Helical" evidence="9">
    <location>
        <begin position="405"/>
        <end position="429"/>
    </location>
</feature>
<evidence type="ECO:0000313" key="11">
    <source>
        <dbReference type="EMBL" id="KAK6617491.1"/>
    </source>
</evidence>